<accession>A0AAE1TFZ5</accession>
<dbReference type="GO" id="GO:0003824">
    <property type="term" value="F:catalytic activity"/>
    <property type="evidence" value="ECO:0007669"/>
    <property type="project" value="InterPro"/>
</dbReference>
<gene>
    <name evidence="2" type="ORF">QN277_000766</name>
</gene>
<evidence type="ECO:0000313" key="3">
    <source>
        <dbReference type="Proteomes" id="UP001293593"/>
    </source>
</evidence>
<proteinExistence type="predicted"/>
<dbReference type="SUPFAM" id="SSF56219">
    <property type="entry name" value="DNase I-like"/>
    <property type="match status" value="1"/>
</dbReference>
<dbReference type="InterPro" id="IPR036691">
    <property type="entry name" value="Endo/exonu/phosph_ase_sf"/>
</dbReference>
<keyword evidence="3" id="KW-1185">Reference proteome</keyword>
<evidence type="ECO:0000259" key="1">
    <source>
        <dbReference type="Pfam" id="PF03372"/>
    </source>
</evidence>
<name>A0AAE1TFZ5_9FABA</name>
<dbReference type="EMBL" id="JAWXYG010000001">
    <property type="protein sequence ID" value="KAK4283862.1"/>
    <property type="molecule type" value="Genomic_DNA"/>
</dbReference>
<dbReference type="AlphaFoldDB" id="A0AAE1TFZ5"/>
<dbReference type="Gene3D" id="3.60.10.10">
    <property type="entry name" value="Endonuclease/exonuclease/phosphatase"/>
    <property type="match status" value="1"/>
</dbReference>
<dbReference type="Pfam" id="PF03372">
    <property type="entry name" value="Exo_endo_phos"/>
    <property type="match status" value="1"/>
</dbReference>
<sequence>MIIASWNCRGAGSRSFPQKIKDIINKYYANILCIIEPRVSGSRADKVCRTLGFSHWMRVEATGFSRGIWLLWNSDTFDITYLTSSTQLLHCQVKELSCNTTSLLTIVYGETTLVGRSTLWNSLRLLASSSTYPWLVLGDFNTYLSPTDKLGGADTPWASMCHFRECIDDTGLIEARILGEKFTWERRGLKERLDWTFSNFEWIRSFPAFTVLHGLKFKSDHRVVVVNSKPVTPTPRPPRPFFY</sequence>
<dbReference type="PANTHER" id="PTHR35218:SF9">
    <property type="entry name" value="ENDONUCLEASE_EXONUCLEASE_PHOSPHATASE DOMAIN-CONTAINING PROTEIN"/>
    <property type="match status" value="1"/>
</dbReference>
<dbReference type="Proteomes" id="UP001293593">
    <property type="component" value="Unassembled WGS sequence"/>
</dbReference>
<protein>
    <recommendedName>
        <fullName evidence="1">Endonuclease/exonuclease/phosphatase domain-containing protein</fullName>
    </recommendedName>
</protein>
<organism evidence="2 3">
    <name type="scientific">Acacia crassicarpa</name>
    <name type="common">northern wattle</name>
    <dbReference type="NCBI Taxonomy" id="499986"/>
    <lineage>
        <taxon>Eukaryota</taxon>
        <taxon>Viridiplantae</taxon>
        <taxon>Streptophyta</taxon>
        <taxon>Embryophyta</taxon>
        <taxon>Tracheophyta</taxon>
        <taxon>Spermatophyta</taxon>
        <taxon>Magnoliopsida</taxon>
        <taxon>eudicotyledons</taxon>
        <taxon>Gunneridae</taxon>
        <taxon>Pentapetalae</taxon>
        <taxon>rosids</taxon>
        <taxon>fabids</taxon>
        <taxon>Fabales</taxon>
        <taxon>Fabaceae</taxon>
        <taxon>Caesalpinioideae</taxon>
        <taxon>mimosoid clade</taxon>
        <taxon>Acacieae</taxon>
        <taxon>Acacia</taxon>
    </lineage>
</organism>
<evidence type="ECO:0000313" key="2">
    <source>
        <dbReference type="EMBL" id="KAK4283862.1"/>
    </source>
</evidence>
<dbReference type="PANTHER" id="PTHR35218">
    <property type="entry name" value="RNASE H DOMAIN-CONTAINING PROTEIN"/>
    <property type="match status" value="1"/>
</dbReference>
<feature type="domain" description="Endonuclease/exonuclease/phosphatase" evidence="1">
    <location>
        <begin position="4"/>
        <end position="221"/>
    </location>
</feature>
<dbReference type="InterPro" id="IPR005135">
    <property type="entry name" value="Endo/exonuclease/phosphatase"/>
</dbReference>
<reference evidence="2" key="1">
    <citation type="submission" date="2023-10" db="EMBL/GenBank/DDBJ databases">
        <title>Chromosome-level genome of the transformable northern wattle, Acacia crassicarpa.</title>
        <authorList>
            <person name="Massaro I."/>
            <person name="Sinha N.R."/>
            <person name="Poethig S."/>
            <person name="Leichty A.R."/>
        </authorList>
    </citation>
    <scope>NUCLEOTIDE SEQUENCE</scope>
    <source>
        <strain evidence="2">Acra3RX</strain>
        <tissue evidence="2">Leaf</tissue>
    </source>
</reference>
<comment type="caution">
    <text evidence="2">The sequence shown here is derived from an EMBL/GenBank/DDBJ whole genome shotgun (WGS) entry which is preliminary data.</text>
</comment>